<feature type="transmembrane region" description="Helical" evidence="1">
    <location>
        <begin position="666"/>
        <end position="686"/>
    </location>
</feature>
<feature type="transmembrane region" description="Helical" evidence="1">
    <location>
        <begin position="101"/>
        <end position="119"/>
    </location>
</feature>
<dbReference type="AlphaFoldDB" id="A0A166G340"/>
<dbReference type="InterPro" id="IPR036691">
    <property type="entry name" value="Endo/exonu/phosph_ase_sf"/>
</dbReference>
<evidence type="ECO:0000313" key="7">
    <source>
        <dbReference type="Proteomes" id="UP000076798"/>
    </source>
</evidence>
<proteinExistence type="predicted"/>
<feature type="transmembrane region" description="Helical" evidence="1">
    <location>
        <begin position="68"/>
        <end position="89"/>
    </location>
</feature>
<feature type="transmembrane region" description="Helical" evidence="1">
    <location>
        <begin position="163"/>
        <end position="180"/>
    </location>
</feature>
<evidence type="ECO:0000256" key="1">
    <source>
        <dbReference type="SAM" id="Phobius"/>
    </source>
</evidence>
<feature type="transmembrane region" description="Helical" evidence="1">
    <location>
        <begin position="12"/>
        <end position="34"/>
    </location>
</feature>
<sequence>MVSALRFPATYVARIHTICAFSAFGSALFLGILLHYKKIVKNDVAGYPDEWWPSVSATIGDWYPERSIFQILIALTSGPRFALVGCWYLLTRSPSSDLPTWVFIAGLARTLSCGGWVYITSSDDHDAHDVLMILYIVLNMPWMVGSVYCTPLKFVKSRKYRKLVASSFFVALVPLVALFIRHKVHRIPGAYTYYSFFEWFLIFADIAFDSILELDFAEFEISIGIPAGPSTPTTSLANDPPSYLPPKIAAPPLAAPVKSKLEESTKNKWSALVPEVPFLRPSVSFLADLYLSYIWWSLLTSLAPTLFYFSVWELGLAGSEIAILSSLSPVFLLFPPLRRPLETHNGRVCLYLLSLSGLLAYATNSPLIRLFMVAFANIVATMNQALVWSKPDRAYQEGIILILGLLSTSIAKLLNHSNNPIWPSLTNSSGGWNVIGLILAALAVFEYATRGDVSDIRSQGTSVKNAETKSIISSALSLGSLLFALHSLLADSGTLVAWSWTGYPAKGPVHGTHDALTILAMATGLVLSLIDGYPQFAKHPIWLSFGASSCFVMYSRKDWPGYFGGLGYAVFLSSVAPSVLSDAIQVTSNLGPGSVFGLSWLVYVLFALADVWTVAYAFVPGGVYLRERTDLVLTAEILFVILGLSFNDSRALSMGFTSPRSFFKRAARATVLALTGAAVLFSLYRLPIDPPKPHRVQERLITAGIWTVHFGIDLEGRDSQRRMRDLIKDMELDVVGLLETDLNRIVFGHRDLSRVITEELGCYVDVGPGPNSHTWGAVLLSKFPILRSTHHLLPSPGGELAPAISATLDVWGTNVTVVVAHNGQEEDPLDRELQSTELARIMADTFPEPAIFLGYVVTKPGASRPAPYEILTVDGKMHDIDDMDWDRWCEYILYRGLYRTGYGRVSRSTITDTELQIGKFALPRHGHQVKDDSWNARYLRSWKEQLPQTFWFNDSYYGSETSGGIRGHFYHVFGTPLYYRIPEGEER</sequence>
<feature type="transmembrane region" description="Helical" evidence="1">
    <location>
        <begin position="289"/>
        <end position="309"/>
    </location>
</feature>
<feature type="domain" description="PGAP2IP first transmembrane" evidence="4">
    <location>
        <begin position="293"/>
        <end position="445"/>
    </location>
</feature>
<dbReference type="FunFam" id="3.60.10.10:FF:000100">
    <property type="entry name" value="Unplaced genomic scaffold supercont2.12, whole genome shotgun sequence"/>
    <property type="match status" value="1"/>
</dbReference>
<accession>A0A166G340</accession>
<feature type="transmembrane region" description="Helical" evidence="1">
    <location>
        <begin position="346"/>
        <end position="362"/>
    </location>
</feature>
<evidence type="ECO:0000259" key="4">
    <source>
        <dbReference type="Pfam" id="PF23022"/>
    </source>
</evidence>
<evidence type="ECO:0000259" key="2">
    <source>
        <dbReference type="Pfam" id="PF10277"/>
    </source>
</evidence>
<dbReference type="GO" id="GO:0016020">
    <property type="term" value="C:membrane"/>
    <property type="evidence" value="ECO:0007669"/>
    <property type="project" value="GOC"/>
</dbReference>
<evidence type="ECO:0000259" key="3">
    <source>
        <dbReference type="Pfam" id="PF23021"/>
    </source>
</evidence>
<keyword evidence="1" id="KW-0472">Membrane</keyword>
<dbReference type="SUPFAM" id="SSF56219">
    <property type="entry name" value="DNase I-like"/>
    <property type="match status" value="1"/>
</dbReference>
<reference evidence="6 7" key="1">
    <citation type="journal article" date="2016" name="Mol. Biol. Evol.">
        <title>Comparative Genomics of Early-Diverging Mushroom-Forming Fungi Provides Insights into the Origins of Lignocellulose Decay Capabilities.</title>
        <authorList>
            <person name="Nagy L.G."/>
            <person name="Riley R."/>
            <person name="Tritt A."/>
            <person name="Adam C."/>
            <person name="Daum C."/>
            <person name="Floudas D."/>
            <person name="Sun H."/>
            <person name="Yadav J.S."/>
            <person name="Pangilinan J."/>
            <person name="Larsson K.H."/>
            <person name="Matsuura K."/>
            <person name="Barry K."/>
            <person name="Labutti K."/>
            <person name="Kuo R."/>
            <person name="Ohm R.A."/>
            <person name="Bhattacharya S.S."/>
            <person name="Shirouzu T."/>
            <person name="Yoshinaga Y."/>
            <person name="Martin F.M."/>
            <person name="Grigoriev I.V."/>
            <person name="Hibbett D.S."/>
        </authorList>
    </citation>
    <scope>NUCLEOTIDE SEQUENCE [LARGE SCALE GENOMIC DNA]</scope>
    <source>
        <strain evidence="6 7">HHB10207 ss-3</strain>
    </source>
</reference>
<feature type="domain" description="PGAP2IP second transmembrane" evidence="3">
    <location>
        <begin position="469"/>
        <end position="647"/>
    </location>
</feature>
<dbReference type="PANTHER" id="PTHR14859">
    <property type="entry name" value="CALCOFLUOR WHITE HYPERSENSITIVE PROTEIN PRECURSOR"/>
    <property type="match status" value="1"/>
</dbReference>
<dbReference type="PANTHER" id="PTHR14859:SF1">
    <property type="entry name" value="PGAP2-INTERACTING PROTEIN"/>
    <property type="match status" value="1"/>
</dbReference>
<evidence type="ECO:0000313" key="6">
    <source>
        <dbReference type="EMBL" id="KZT41260.1"/>
    </source>
</evidence>
<name>A0A166G340_9AGAM</name>
<dbReference type="EMBL" id="KV428023">
    <property type="protein sequence ID" value="KZT41260.1"/>
    <property type="molecule type" value="Genomic_DNA"/>
</dbReference>
<evidence type="ECO:0000259" key="5">
    <source>
        <dbReference type="Pfam" id="PF23226"/>
    </source>
</evidence>
<organism evidence="6 7">
    <name type="scientific">Sistotremastrum suecicum HHB10207 ss-3</name>
    <dbReference type="NCBI Taxonomy" id="1314776"/>
    <lineage>
        <taxon>Eukaryota</taxon>
        <taxon>Fungi</taxon>
        <taxon>Dikarya</taxon>
        <taxon>Basidiomycota</taxon>
        <taxon>Agaricomycotina</taxon>
        <taxon>Agaricomycetes</taxon>
        <taxon>Sistotremastrales</taxon>
        <taxon>Sistotremastraceae</taxon>
        <taxon>Sistotremastrum</taxon>
    </lineage>
</organism>
<dbReference type="Pfam" id="PF10277">
    <property type="entry name" value="Frag1"/>
    <property type="match status" value="1"/>
</dbReference>
<dbReference type="STRING" id="1314776.A0A166G340"/>
<feature type="transmembrane region" description="Helical" evidence="1">
    <location>
        <begin position="470"/>
        <end position="489"/>
    </location>
</feature>
<feature type="transmembrane region" description="Helical" evidence="1">
    <location>
        <begin position="600"/>
        <end position="619"/>
    </location>
</feature>
<evidence type="ECO:0008006" key="8">
    <source>
        <dbReference type="Google" id="ProtNLM"/>
    </source>
</evidence>
<protein>
    <recommendedName>
        <fullName evidence="8">Calcofluor white hypersensitive protein</fullName>
    </recommendedName>
</protein>
<feature type="domain" description="PGAP2IP C-terminal nuclease-like" evidence="5">
    <location>
        <begin position="699"/>
        <end position="933"/>
    </location>
</feature>
<dbReference type="GO" id="GO:0005783">
    <property type="term" value="C:endoplasmic reticulum"/>
    <property type="evidence" value="ECO:0007669"/>
    <property type="project" value="TreeGrafter"/>
</dbReference>
<dbReference type="InterPro" id="IPR057315">
    <property type="entry name" value="Exo_endo_phos_PGAP2IP_C"/>
</dbReference>
<dbReference type="InterPro" id="IPR053912">
    <property type="entry name" value="PGAP2IP_TM_1nd"/>
</dbReference>
<feature type="transmembrane region" description="Helical" evidence="1">
    <location>
        <begin position="561"/>
        <end position="580"/>
    </location>
</feature>
<dbReference type="Pfam" id="PF23022">
    <property type="entry name" value="6TM_1st_PGAP2IP"/>
    <property type="match status" value="1"/>
</dbReference>
<keyword evidence="1" id="KW-0812">Transmembrane</keyword>
<feature type="transmembrane region" description="Helical" evidence="1">
    <location>
        <begin position="315"/>
        <end position="334"/>
    </location>
</feature>
<feature type="transmembrane region" description="Helical" evidence="1">
    <location>
        <begin position="131"/>
        <end position="151"/>
    </location>
</feature>
<dbReference type="GO" id="GO:0006506">
    <property type="term" value="P:GPI anchor biosynthetic process"/>
    <property type="evidence" value="ECO:0007669"/>
    <property type="project" value="TreeGrafter"/>
</dbReference>
<dbReference type="InterPro" id="IPR051916">
    <property type="entry name" value="GPI-anchor_lipid_remodeler"/>
</dbReference>
<feature type="transmembrane region" description="Helical" evidence="1">
    <location>
        <begin position="192"/>
        <end position="212"/>
    </location>
</feature>
<keyword evidence="1" id="KW-1133">Transmembrane helix</keyword>
<dbReference type="OrthoDB" id="68581at2759"/>
<dbReference type="InterPro" id="IPR053911">
    <property type="entry name" value="PGAP2IP_TM_2nd"/>
</dbReference>
<dbReference type="Proteomes" id="UP000076798">
    <property type="component" value="Unassembled WGS sequence"/>
</dbReference>
<dbReference type="Gene3D" id="3.60.10.10">
    <property type="entry name" value="Endonuclease/exonuclease/phosphatase"/>
    <property type="match status" value="1"/>
</dbReference>
<gene>
    <name evidence="6" type="ORF">SISSUDRAFT_1113097</name>
</gene>
<feature type="transmembrane region" description="Helical" evidence="1">
    <location>
        <begin position="631"/>
        <end position="646"/>
    </location>
</feature>
<dbReference type="GO" id="GO:0031505">
    <property type="term" value="P:fungal-type cell wall organization"/>
    <property type="evidence" value="ECO:0007669"/>
    <property type="project" value="TreeGrafter"/>
</dbReference>
<dbReference type="Pfam" id="PF23226">
    <property type="entry name" value="Exo_endo_phos_PGAP2IP"/>
    <property type="match status" value="1"/>
</dbReference>
<dbReference type="Pfam" id="PF23021">
    <property type="entry name" value="6TM_2nd_PGAP2IP"/>
    <property type="match status" value="1"/>
</dbReference>
<keyword evidence="7" id="KW-1185">Reference proteome</keyword>
<dbReference type="InterPro" id="IPR019402">
    <property type="entry name" value="CWH43_N"/>
</dbReference>
<feature type="transmembrane region" description="Helical" evidence="1">
    <location>
        <begin position="431"/>
        <end position="449"/>
    </location>
</feature>
<feature type="domain" description="CWH43-like N-terminal" evidence="2">
    <location>
        <begin position="10"/>
        <end position="217"/>
    </location>
</feature>